<dbReference type="InterPro" id="IPR053812">
    <property type="entry name" value="HTH_Sigma70_ECF-like"/>
</dbReference>
<sequence>MPEGDEFAELVRRIRSGDAEATQQLIRQYEPAIRREARLRLGPSLRPMFDSMDLCQSVLGSFFVRVVAGQYELNSPGGVMRLLLEMTRNKIREKARKRREASLGTYEPISADQNPIEPILHRDFIAEFSSRLSEEELALWERRRQDIPWQVIATELGGAEASLRQRYSRAIRRVAMELGLGEVV</sequence>
<accession>A0AAU7CLV2</accession>
<dbReference type="RefSeq" id="WP_406698871.1">
    <property type="nucleotide sequence ID" value="NZ_CP155447.1"/>
</dbReference>
<dbReference type="EMBL" id="CP155447">
    <property type="protein sequence ID" value="XBH06020.1"/>
    <property type="molecule type" value="Genomic_DNA"/>
</dbReference>
<dbReference type="SUPFAM" id="SSF88946">
    <property type="entry name" value="Sigma2 domain of RNA polymerase sigma factors"/>
    <property type="match status" value="1"/>
</dbReference>
<organism evidence="2">
    <name type="scientific">Singulisphaera sp. Ch08</name>
    <dbReference type="NCBI Taxonomy" id="3120278"/>
    <lineage>
        <taxon>Bacteria</taxon>
        <taxon>Pseudomonadati</taxon>
        <taxon>Planctomycetota</taxon>
        <taxon>Planctomycetia</taxon>
        <taxon>Isosphaerales</taxon>
        <taxon>Isosphaeraceae</taxon>
        <taxon>Singulisphaera</taxon>
    </lineage>
</organism>
<dbReference type="GO" id="GO:0006352">
    <property type="term" value="P:DNA-templated transcription initiation"/>
    <property type="evidence" value="ECO:0007669"/>
    <property type="project" value="InterPro"/>
</dbReference>
<dbReference type="InterPro" id="IPR013325">
    <property type="entry name" value="RNA_pol_sigma_r2"/>
</dbReference>
<name>A0AAU7CLV2_9BACT</name>
<gene>
    <name evidence="2" type="ORF">V5E97_08295</name>
</gene>
<feature type="domain" description="RNA polymerase sigma-70 ECF-like HTH" evidence="1">
    <location>
        <begin position="6"/>
        <end position="100"/>
    </location>
</feature>
<dbReference type="Gene3D" id="1.10.1740.10">
    <property type="match status" value="1"/>
</dbReference>
<protein>
    <submittedName>
        <fullName evidence="2">Sigma-70 family RNA polymerase sigma factor</fullName>
    </submittedName>
</protein>
<dbReference type="Pfam" id="PF07638">
    <property type="entry name" value="Sigma70_ECF"/>
    <property type="match status" value="1"/>
</dbReference>
<proteinExistence type="predicted"/>
<dbReference type="GO" id="GO:0003700">
    <property type="term" value="F:DNA-binding transcription factor activity"/>
    <property type="evidence" value="ECO:0007669"/>
    <property type="project" value="InterPro"/>
</dbReference>
<reference evidence="2" key="1">
    <citation type="submission" date="2024-05" db="EMBL/GenBank/DDBJ databases">
        <title>Planctomycetes of the genus Singulisphaera possess chitinolytic capabilities.</title>
        <authorList>
            <person name="Ivanova A."/>
        </authorList>
    </citation>
    <scope>NUCLEOTIDE SEQUENCE</scope>
    <source>
        <strain evidence="2">Ch08T</strain>
    </source>
</reference>
<dbReference type="AlphaFoldDB" id="A0AAU7CLV2"/>
<evidence type="ECO:0000259" key="1">
    <source>
        <dbReference type="Pfam" id="PF07638"/>
    </source>
</evidence>
<evidence type="ECO:0000313" key="2">
    <source>
        <dbReference type="EMBL" id="XBH06020.1"/>
    </source>
</evidence>